<name>A0A915LAG9_ROMCU</name>
<dbReference type="WBParaSite" id="nRc.2.0.1.t47837-RA">
    <property type="protein sequence ID" value="nRc.2.0.1.t47837-RA"/>
    <property type="gene ID" value="nRc.2.0.1.g47837"/>
</dbReference>
<keyword evidence="1" id="KW-1185">Reference proteome</keyword>
<protein>
    <submittedName>
        <fullName evidence="2">Uncharacterized protein</fullName>
    </submittedName>
</protein>
<evidence type="ECO:0000313" key="1">
    <source>
        <dbReference type="Proteomes" id="UP000887565"/>
    </source>
</evidence>
<accession>A0A915LAG9</accession>
<reference evidence="2" key="1">
    <citation type="submission" date="2022-11" db="UniProtKB">
        <authorList>
            <consortium name="WormBaseParasite"/>
        </authorList>
    </citation>
    <scope>IDENTIFICATION</scope>
</reference>
<dbReference type="AlphaFoldDB" id="A0A915LAG9"/>
<proteinExistence type="predicted"/>
<sequence length="97" mass="10893">MCQLAVAQTTAPTLERRDVPLRTLHDLSIRLSLEKSLCEESSLSFSDILSVVFSGGVKQSHFASIDRRSCELLNIRVISFFDKTLLLAKEDLKIARL</sequence>
<organism evidence="1 2">
    <name type="scientific">Romanomermis culicivorax</name>
    <name type="common">Nematode worm</name>
    <dbReference type="NCBI Taxonomy" id="13658"/>
    <lineage>
        <taxon>Eukaryota</taxon>
        <taxon>Metazoa</taxon>
        <taxon>Ecdysozoa</taxon>
        <taxon>Nematoda</taxon>
        <taxon>Enoplea</taxon>
        <taxon>Dorylaimia</taxon>
        <taxon>Mermithida</taxon>
        <taxon>Mermithoidea</taxon>
        <taxon>Mermithidae</taxon>
        <taxon>Romanomermis</taxon>
    </lineage>
</organism>
<dbReference type="Proteomes" id="UP000887565">
    <property type="component" value="Unplaced"/>
</dbReference>
<evidence type="ECO:0000313" key="2">
    <source>
        <dbReference type="WBParaSite" id="nRc.2.0.1.t47837-RA"/>
    </source>
</evidence>